<keyword evidence="8 9" id="KW-0472">Membrane</keyword>
<dbReference type="InterPro" id="IPR045863">
    <property type="entry name" value="CorA_TM1_TM2"/>
</dbReference>
<keyword evidence="6 9" id="KW-1133">Transmembrane helix</keyword>
<sequence>MSSLRGPLVSADFLVSQHSDVHYDVGTSMHHGKRLALRFDMNGSSSYVEVTRTDVLKLVQAAAVSVQATSPRDTASRRIEIPAIHMRDLRKLDNVFATANEPSLVVRQQAILVNADPVRAVILRDTCLVFLPDGADSLVSALKHCFKEQLVDGMSLQFEFAALEAVLHTVCKVLTNDGEKILPLTKVYVDRMARGDLPMNEMETLRALKNSLHELESQVSGMRRMLMEFLENEDEMRMLNLTTIHEDPALARDLEYLDTDNIESFLEVYLHDIYATQTRVALMLQNIQNTEGLAMLRLDTKRNYLLTVDLTLTTWTTMITIPTFIVGGFGMNLDSSTQQTPYMFWIVFGVCVLFPLVGVRYVMLFLERRGINTSWSAN</sequence>
<keyword evidence="4 9" id="KW-0460">Magnesium</keyword>
<evidence type="ECO:0000256" key="6">
    <source>
        <dbReference type="ARBA" id="ARBA00022989"/>
    </source>
</evidence>
<dbReference type="PANTHER" id="PTHR13890:SF0">
    <property type="entry name" value="MAGNESIUM TRANSPORTER MRS2 HOMOLOG, MITOCHONDRIAL"/>
    <property type="match status" value="1"/>
</dbReference>
<dbReference type="Gene3D" id="1.20.58.340">
    <property type="entry name" value="Magnesium transport protein CorA, transmembrane region"/>
    <property type="match status" value="2"/>
</dbReference>
<evidence type="ECO:0000313" key="12">
    <source>
        <dbReference type="Proteomes" id="UP000030762"/>
    </source>
</evidence>
<keyword evidence="5" id="KW-0809">Transit peptide</keyword>
<dbReference type="eggNOG" id="KOG2662">
    <property type="taxonomic scope" value="Eukaryota"/>
</dbReference>
<feature type="transmembrane region" description="Helical" evidence="9">
    <location>
        <begin position="342"/>
        <end position="366"/>
    </location>
</feature>
<feature type="coiled-coil region" evidence="10">
    <location>
        <begin position="205"/>
        <end position="232"/>
    </location>
</feature>
<dbReference type="AlphaFoldDB" id="T0RFU9"/>
<dbReference type="GO" id="GO:0005743">
    <property type="term" value="C:mitochondrial inner membrane"/>
    <property type="evidence" value="ECO:0007669"/>
    <property type="project" value="UniProtKB-SubCell"/>
</dbReference>
<evidence type="ECO:0000256" key="4">
    <source>
        <dbReference type="ARBA" id="ARBA00022842"/>
    </source>
</evidence>
<dbReference type="InterPro" id="IPR039204">
    <property type="entry name" value="MRS2-like"/>
</dbReference>
<keyword evidence="12" id="KW-1185">Reference proteome</keyword>
<dbReference type="Gene3D" id="2.40.128.330">
    <property type="match status" value="1"/>
</dbReference>
<evidence type="ECO:0000313" key="11">
    <source>
        <dbReference type="EMBL" id="EQC31163.1"/>
    </source>
</evidence>
<dbReference type="GO" id="GO:0015095">
    <property type="term" value="F:magnesium ion transmembrane transporter activity"/>
    <property type="evidence" value="ECO:0007669"/>
    <property type="project" value="TreeGrafter"/>
</dbReference>
<dbReference type="SUPFAM" id="SSF144083">
    <property type="entry name" value="Magnesium transport protein CorA, transmembrane region"/>
    <property type="match status" value="1"/>
</dbReference>
<reference evidence="11 12" key="1">
    <citation type="submission" date="2012-04" db="EMBL/GenBank/DDBJ databases">
        <title>The Genome Sequence of Saprolegnia declina VS20.</title>
        <authorList>
            <consortium name="The Broad Institute Genome Sequencing Platform"/>
            <person name="Russ C."/>
            <person name="Nusbaum C."/>
            <person name="Tyler B."/>
            <person name="van West P."/>
            <person name="Dieguez-Uribeondo J."/>
            <person name="de Bruijn I."/>
            <person name="Tripathy S."/>
            <person name="Jiang R."/>
            <person name="Young S.K."/>
            <person name="Zeng Q."/>
            <person name="Gargeya S."/>
            <person name="Fitzgerald M."/>
            <person name="Haas B."/>
            <person name="Abouelleil A."/>
            <person name="Alvarado L."/>
            <person name="Arachchi H.M."/>
            <person name="Berlin A."/>
            <person name="Chapman S.B."/>
            <person name="Goldberg J."/>
            <person name="Griggs A."/>
            <person name="Gujja S."/>
            <person name="Hansen M."/>
            <person name="Howarth C."/>
            <person name="Imamovic A."/>
            <person name="Larimer J."/>
            <person name="McCowen C."/>
            <person name="Montmayeur A."/>
            <person name="Murphy C."/>
            <person name="Neiman D."/>
            <person name="Pearson M."/>
            <person name="Priest M."/>
            <person name="Roberts A."/>
            <person name="Saif S."/>
            <person name="Shea T."/>
            <person name="Sisk P."/>
            <person name="Sykes S."/>
            <person name="Wortman J."/>
            <person name="Nusbaum C."/>
            <person name="Birren B."/>
        </authorList>
    </citation>
    <scope>NUCLEOTIDE SEQUENCE [LARGE SCALE GENOMIC DNA]</scope>
    <source>
        <strain evidence="11 12">VS20</strain>
    </source>
</reference>
<dbReference type="OMA" id="MACFIEL"/>
<keyword evidence="9" id="KW-0999">Mitochondrion inner membrane</keyword>
<keyword evidence="7 9" id="KW-0406">Ion transport</keyword>
<evidence type="ECO:0000256" key="10">
    <source>
        <dbReference type="SAM" id="Coils"/>
    </source>
</evidence>
<keyword evidence="3 9" id="KW-0812">Transmembrane</keyword>
<protein>
    <recommendedName>
        <fullName evidence="9">Magnesium transporter</fullName>
    </recommendedName>
</protein>
<evidence type="ECO:0000256" key="1">
    <source>
        <dbReference type="ARBA" id="ARBA00004141"/>
    </source>
</evidence>
<dbReference type="GeneID" id="19951817"/>
<evidence type="ECO:0000256" key="7">
    <source>
        <dbReference type="ARBA" id="ARBA00023065"/>
    </source>
</evidence>
<accession>T0RFU9</accession>
<proteinExistence type="inferred from homology"/>
<dbReference type="VEuPathDB" id="FungiDB:SDRG_11090"/>
<comment type="similarity">
    <text evidence="9">Belongs to the CorA metal ion transporter (MIT) (TC 1.A.35) family.</text>
</comment>
<dbReference type="EMBL" id="JH767170">
    <property type="protein sequence ID" value="EQC31163.1"/>
    <property type="molecule type" value="Genomic_DNA"/>
</dbReference>
<name>T0RFU9_SAPDV</name>
<dbReference type="RefSeq" id="XP_008615336.1">
    <property type="nucleotide sequence ID" value="XM_008617114.1"/>
</dbReference>
<dbReference type="InParanoid" id="T0RFU9"/>
<evidence type="ECO:0000256" key="5">
    <source>
        <dbReference type="ARBA" id="ARBA00022946"/>
    </source>
</evidence>
<keyword evidence="2 9" id="KW-0813">Transport</keyword>
<evidence type="ECO:0000256" key="2">
    <source>
        <dbReference type="ARBA" id="ARBA00022448"/>
    </source>
</evidence>
<dbReference type="Proteomes" id="UP000030762">
    <property type="component" value="Unassembled WGS sequence"/>
</dbReference>
<dbReference type="OrthoDB" id="10251508at2759"/>
<dbReference type="CDD" id="cd12823">
    <property type="entry name" value="Mrs2_Mfm1p-like"/>
    <property type="match status" value="1"/>
</dbReference>
<keyword evidence="9" id="KW-0496">Mitochondrion</keyword>
<gene>
    <name evidence="11" type="ORF">SDRG_11090</name>
</gene>
<feature type="transmembrane region" description="Helical" evidence="9">
    <location>
        <begin position="304"/>
        <end position="330"/>
    </location>
</feature>
<keyword evidence="10" id="KW-0175">Coiled coil</keyword>
<evidence type="ECO:0000256" key="8">
    <source>
        <dbReference type="ARBA" id="ARBA00023136"/>
    </source>
</evidence>
<evidence type="ECO:0000256" key="9">
    <source>
        <dbReference type="RuleBase" id="RU366042"/>
    </source>
</evidence>
<dbReference type="FunCoup" id="T0RFU9">
    <property type="interactions" value="93"/>
</dbReference>
<dbReference type="Pfam" id="PF22099">
    <property type="entry name" value="MRS2-like"/>
    <property type="match status" value="1"/>
</dbReference>
<evidence type="ECO:0000256" key="3">
    <source>
        <dbReference type="ARBA" id="ARBA00022692"/>
    </source>
</evidence>
<dbReference type="PANTHER" id="PTHR13890">
    <property type="entry name" value="RNA SPLICING PROTEIN MRS2, MITOCHONDRIAL"/>
    <property type="match status" value="1"/>
</dbReference>
<organism evidence="11 12">
    <name type="scientific">Saprolegnia diclina (strain VS20)</name>
    <dbReference type="NCBI Taxonomy" id="1156394"/>
    <lineage>
        <taxon>Eukaryota</taxon>
        <taxon>Sar</taxon>
        <taxon>Stramenopiles</taxon>
        <taxon>Oomycota</taxon>
        <taxon>Saprolegniomycetes</taxon>
        <taxon>Saprolegniales</taxon>
        <taxon>Saprolegniaceae</taxon>
        <taxon>Saprolegnia</taxon>
    </lineage>
</organism>
<comment type="subcellular location">
    <subcellularLocation>
        <location evidence="1">Membrane</location>
        <topology evidence="1">Multi-pass membrane protein</topology>
    </subcellularLocation>
    <subcellularLocation>
        <location evidence="9">Mitochondrion inner membrane</location>
        <topology evidence="9">Multi-pass membrane protein</topology>
    </subcellularLocation>
</comment>